<protein>
    <recommendedName>
        <fullName evidence="8">Intraflagellar transport protein 57</fullName>
    </recommendedName>
</protein>
<dbReference type="OrthoDB" id="423881at2759"/>
<feature type="region of interest" description="Disordered" evidence="5">
    <location>
        <begin position="373"/>
        <end position="395"/>
    </location>
</feature>
<comment type="caution">
    <text evidence="6">The sequence shown here is derived from an EMBL/GenBank/DDBJ whole genome shotgun (WGS) entry which is preliminary data.</text>
</comment>
<dbReference type="GO" id="GO:1905515">
    <property type="term" value="P:non-motile cilium assembly"/>
    <property type="evidence" value="ECO:0007669"/>
    <property type="project" value="TreeGrafter"/>
</dbReference>
<gene>
    <name evidence="6" type="ORF">TrST_g10198</name>
</gene>
<evidence type="ECO:0008006" key="8">
    <source>
        <dbReference type="Google" id="ProtNLM"/>
    </source>
</evidence>
<dbReference type="GO" id="GO:0005794">
    <property type="term" value="C:Golgi apparatus"/>
    <property type="evidence" value="ECO:0007669"/>
    <property type="project" value="TreeGrafter"/>
</dbReference>
<evidence type="ECO:0000256" key="4">
    <source>
        <dbReference type="ARBA" id="ARBA00023273"/>
    </source>
</evidence>
<dbReference type="PANTHER" id="PTHR16011:SF0">
    <property type="entry name" value="INTRAFLAGELLAR TRANSPORT PROTEIN 57 HOMOLOG"/>
    <property type="match status" value="1"/>
</dbReference>
<evidence type="ECO:0000313" key="6">
    <source>
        <dbReference type="EMBL" id="GMH66073.1"/>
    </source>
</evidence>
<evidence type="ECO:0000313" key="7">
    <source>
        <dbReference type="Proteomes" id="UP001165085"/>
    </source>
</evidence>
<dbReference type="EMBL" id="BRXY01000105">
    <property type="protein sequence ID" value="GMH66073.1"/>
    <property type="molecule type" value="Genomic_DNA"/>
</dbReference>
<dbReference type="AlphaFoldDB" id="A0A9W7E809"/>
<dbReference type="GO" id="GO:0005929">
    <property type="term" value="C:cilium"/>
    <property type="evidence" value="ECO:0007669"/>
    <property type="project" value="UniProtKB-SubCell"/>
</dbReference>
<evidence type="ECO:0000256" key="3">
    <source>
        <dbReference type="ARBA" id="ARBA00023069"/>
    </source>
</evidence>
<comment type="similarity">
    <text evidence="2">Belongs to the IFT57 family.</text>
</comment>
<keyword evidence="3" id="KW-0969">Cilium</keyword>
<dbReference type="PANTHER" id="PTHR16011">
    <property type="entry name" value="IFT57/HIPPI"/>
    <property type="match status" value="1"/>
</dbReference>
<dbReference type="GO" id="GO:0005815">
    <property type="term" value="C:microtubule organizing center"/>
    <property type="evidence" value="ECO:0007669"/>
    <property type="project" value="TreeGrafter"/>
</dbReference>
<organism evidence="6 7">
    <name type="scientific">Triparma strigata</name>
    <dbReference type="NCBI Taxonomy" id="1606541"/>
    <lineage>
        <taxon>Eukaryota</taxon>
        <taxon>Sar</taxon>
        <taxon>Stramenopiles</taxon>
        <taxon>Ochrophyta</taxon>
        <taxon>Bolidophyceae</taxon>
        <taxon>Parmales</taxon>
        <taxon>Triparmaceae</taxon>
        <taxon>Triparma</taxon>
    </lineage>
</organism>
<comment type="subcellular location">
    <subcellularLocation>
        <location evidence="1">Cell projection</location>
        <location evidence="1">Cilium</location>
    </subcellularLocation>
</comment>
<name>A0A9W7E809_9STRA</name>
<sequence>MTEAAPRQTEAPASLSPVFAMNEDALDKLKLLNYEATFPRPLTRSHFALPASNASLQFQDFIDIVVYLIGRIKRDADFFKIDKYDDPNTSVNKMMLALRSLDYESEFPAAKLKAAHGEAVCSVLDFLTTKALDSDRFVFKMPKHNDSIEPEEMDADDDAMADDDEIEDEVEIKDEDDTMFQDANDENEFFSKENHQIIESNVDPIEWKTELERVGPRLRTNNNAVGKEWRSHINQTIKHSEQISTDLPTTESTLKTINNQLSSAVEKMKTKEKYLQTSFSHLTNEYQSVKAELSEIEEKHSSSNESVGNLTNELSTIAEQLAEVKGTMDSRGSSMTDTSPLVNIKAALQDIKVEINNFELRIGVVGQSLLSQQTSSTTNDIQVEAGDDDMDEEFE</sequence>
<keyword evidence="4" id="KW-0966">Cell projection</keyword>
<accession>A0A9W7E809</accession>
<reference evidence="7" key="1">
    <citation type="journal article" date="2023" name="Commun. Biol.">
        <title>Genome analysis of Parmales, the sister group of diatoms, reveals the evolutionary specialization of diatoms from phago-mixotrophs to photoautotrophs.</title>
        <authorList>
            <person name="Ban H."/>
            <person name="Sato S."/>
            <person name="Yoshikawa S."/>
            <person name="Yamada K."/>
            <person name="Nakamura Y."/>
            <person name="Ichinomiya M."/>
            <person name="Sato N."/>
            <person name="Blanc-Mathieu R."/>
            <person name="Endo H."/>
            <person name="Kuwata A."/>
            <person name="Ogata H."/>
        </authorList>
    </citation>
    <scope>NUCLEOTIDE SEQUENCE [LARGE SCALE GENOMIC DNA]</scope>
    <source>
        <strain evidence="7">NIES 3701</strain>
    </source>
</reference>
<dbReference type="GO" id="GO:0030992">
    <property type="term" value="C:intraciliary transport particle B"/>
    <property type="evidence" value="ECO:0007669"/>
    <property type="project" value="TreeGrafter"/>
</dbReference>
<evidence type="ECO:0000256" key="5">
    <source>
        <dbReference type="SAM" id="MobiDB-lite"/>
    </source>
</evidence>
<feature type="compositionally biased region" description="Acidic residues" evidence="5">
    <location>
        <begin position="385"/>
        <end position="395"/>
    </location>
</feature>
<dbReference type="Pfam" id="PF10498">
    <property type="entry name" value="IFT57"/>
    <property type="match status" value="1"/>
</dbReference>
<evidence type="ECO:0000256" key="1">
    <source>
        <dbReference type="ARBA" id="ARBA00004138"/>
    </source>
</evidence>
<dbReference type="InterPro" id="IPR019530">
    <property type="entry name" value="Intra-flagellar_transport_57"/>
</dbReference>
<proteinExistence type="inferred from homology"/>
<dbReference type="Proteomes" id="UP001165085">
    <property type="component" value="Unassembled WGS sequence"/>
</dbReference>
<evidence type="ECO:0000256" key="2">
    <source>
        <dbReference type="ARBA" id="ARBA00009415"/>
    </source>
</evidence>
<dbReference type="GO" id="GO:0042073">
    <property type="term" value="P:intraciliary transport"/>
    <property type="evidence" value="ECO:0007669"/>
    <property type="project" value="TreeGrafter"/>
</dbReference>
<keyword evidence="7" id="KW-1185">Reference proteome</keyword>